<dbReference type="Pfam" id="PF00498">
    <property type="entry name" value="FHA"/>
    <property type="match status" value="1"/>
</dbReference>
<proteinExistence type="predicted"/>
<evidence type="ECO:0000259" key="1">
    <source>
        <dbReference type="PROSITE" id="PS50006"/>
    </source>
</evidence>
<feature type="domain" description="FHA" evidence="1">
    <location>
        <begin position="80"/>
        <end position="130"/>
    </location>
</feature>
<dbReference type="InterPro" id="IPR000253">
    <property type="entry name" value="FHA_dom"/>
</dbReference>
<dbReference type="AlphaFoldDB" id="A0A976MCW0"/>
<protein>
    <recommendedName>
        <fullName evidence="1">FHA domain-containing protein</fullName>
    </recommendedName>
</protein>
<accession>A0A976MCW0</accession>
<gene>
    <name evidence="2" type="ORF">MACK_001393</name>
</gene>
<dbReference type="PANTHER" id="PTHR23308">
    <property type="entry name" value="NUCLEAR INHIBITOR OF PROTEIN PHOSPHATASE-1"/>
    <property type="match status" value="1"/>
</dbReference>
<dbReference type="Gene3D" id="2.60.200.20">
    <property type="match status" value="1"/>
</dbReference>
<sequence length="320" mass="36871">MCGKDQPEEAGSGNEDWKLLEEKLPLSISKVGDDPKGNLVYNPPKWASSSVDSKILDLSVQIISNGVLLDTVKLNFNSFYVLGSMDECDFVYKNPQVSRKHFIMHYTRSNSLVIYDLNSKCGTTVNHMRLQPEKYYLLSAGDQIRIGKAGLSTRSYIITGHSIFSDLESSRNSKRSAKESDIDKVKRIRKIERDLEEELRSTKVEESYYDTNLYMDEYDEYFDDTKLKTKSKPSVLKKADILSNLLKLQSDEVDLLNNWYTLVKEATNRSTDDTEPSIDAELEKVRRSQLNQDKIKIQKQLNKVRDDLEYNFKLLRIASF</sequence>
<dbReference type="InterPro" id="IPR008984">
    <property type="entry name" value="SMAD_FHA_dom_sf"/>
</dbReference>
<dbReference type="SUPFAM" id="SSF49879">
    <property type="entry name" value="SMAD/FHA domain"/>
    <property type="match status" value="1"/>
</dbReference>
<dbReference type="PROSITE" id="PS50006">
    <property type="entry name" value="FHA_DOMAIN"/>
    <property type="match status" value="1"/>
</dbReference>
<reference evidence="2" key="1">
    <citation type="submission" date="2022-07" db="EMBL/GenBank/DDBJ databases">
        <title>Evaluation of T. orientalis genome assembly methods using nanopore sequencing and analysis of variation between genomes.</title>
        <authorList>
            <person name="Yam J."/>
            <person name="Micallef M.L."/>
            <person name="Liu M."/>
            <person name="Djordjevic S.P."/>
            <person name="Bogema D.R."/>
            <person name="Jenkins C."/>
        </authorList>
    </citation>
    <scope>NUCLEOTIDE SEQUENCE</scope>
    <source>
        <strain evidence="2">Goon Nure</strain>
    </source>
</reference>
<dbReference type="InterPro" id="IPR050923">
    <property type="entry name" value="Cell_Proc_Reg/RNA_Proc"/>
</dbReference>
<evidence type="ECO:0000313" key="3">
    <source>
        <dbReference type="Proteomes" id="UP000244811"/>
    </source>
</evidence>
<dbReference type="EMBL" id="CP056071">
    <property type="protein sequence ID" value="UKK02039.1"/>
    <property type="molecule type" value="Genomic_DNA"/>
</dbReference>
<name>A0A976MCW0_THEOR</name>
<organism evidence="2 3">
    <name type="scientific">Theileria orientalis</name>
    <dbReference type="NCBI Taxonomy" id="68886"/>
    <lineage>
        <taxon>Eukaryota</taxon>
        <taxon>Sar</taxon>
        <taxon>Alveolata</taxon>
        <taxon>Apicomplexa</taxon>
        <taxon>Aconoidasida</taxon>
        <taxon>Piroplasmida</taxon>
        <taxon>Theileriidae</taxon>
        <taxon>Theileria</taxon>
    </lineage>
</organism>
<evidence type="ECO:0000313" key="2">
    <source>
        <dbReference type="EMBL" id="UKK02039.1"/>
    </source>
</evidence>
<dbReference type="SMART" id="SM00240">
    <property type="entry name" value="FHA"/>
    <property type="match status" value="1"/>
</dbReference>
<dbReference type="Proteomes" id="UP000244811">
    <property type="component" value="Chromosome 2"/>
</dbReference>